<dbReference type="Proteomes" id="UP001348817">
    <property type="component" value="Chromosome"/>
</dbReference>
<feature type="transmembrane region" description="Helical" evidence="2">
    <location>
        <begin position="252"/>
        <end position="275"/>
    </location>
</feature>
<dbReference type="Pfam" id="PF14257">
    <property type="entry name" value="DUF4349"/>
    <property type="match status" value="1"/>
</dbReference>
<evidence type="ECO:0000256" key="1">
    <source>
        <dbReference type="SAM" id="Coils"/>
    </source>
</evidence>
<dbReference type="RefSeq" id="WP_338392609.1">
    <property type="nucleotide sequence ID" value="NZ_AP025314.1"/>
</dbReference>
<keyword evidence="2" id="KW-0472">Membrane</keyword>
<feature type="domain" description="DUF4349" evidence="4">
    <location>
        <begin position="69"/>
        <end position="273"/>
    </location>
</feature>
<evidence type="ECO:0000256" key="2">
    <source>
        <dbReference type="SAM" id="Phobius"/>
    </source>
</evidence>
<keyword evidence="3" id="KW-0732">Signal</keyword>
<evidence type="ECO:0000259" key="4">
    <source>
        <dbReference type="Pfam" id="PF14257"/>
    </source>
</evidence>
<accession>A0AAU9D520</accession>
<keyword evidence="2" id="KW-0812">Transmembrane</keyword>
<feature type="signal peptide" evidence="3">
    <location>
        <begin position="1"/>
        <end position="24"/>
    </location>
</feature>
<evidence type="ECO:0000313" key="5">
    <source>
        <dbReference type="EMBL" id="BDD11093.1"/>
    </source>
</evidence>
<proteinExistence type="predicted"/>
<dbReference type="PROSITE" id="PS51257">
    <property type="entry name" value="PROKAR_LIPOPROTEIN"/>
    <property type="match status" value="1"/>
</dbReference>
<gene>
    <name evidence="5" type="ORF">FUAX_35250</name>
</gene>
<organism evidence="5 6">
    <name type="scientific">Fulvitalea axinellae</name>
    <dbReference type="NCBI Taxonomy" id="1182444"/>
    <lineage>
        <taxon>Bacteria</taxon>
        <taxon>Pseudomonadati</taxon>
        <taxon>Bacteroidota</taxon>
        <taxon>Cytophagia</taxon>
        <taxon>Cytophagales</taxon>
        <taxon>Persicobacteraceae</taxon>
        <taxon>Fulvitalea</taxon>
    </lineage>
</organism>
<evidence type="ECO:0000313" key="6">
    <source>
        <dbReference type="Proteomes" id="UP001348817"/>
    </source>
</evidence>
<name>A0AAU9D520_9BACT</name>
<feature type="coiled-coil region" evidence="1">
    <location>
        <begin position="178"/>
        <end position="212"/>
    </location>
</feature>
<dbReference type="KEGG" id="fax:FUAX_35250"/>
<dbReference type="InterPro" id="IPR025645">
    <property type="entry name" value="DUF4349"/>
</dbReference>
<protein>
    <recommendedName>
        <fullName evidence="4">DUF4349 domain-containing protein</fullName>
    </recommendedName>
</protein>
<sequence length="285" mass="32456">MTNNRLRLAALYLFLFGTIACGRASEQNIAETKAISISPEARSMASSEMGAEMSEETIPQAKTKRINTQKLIKTGSLKFETKDVRASSKRIHNAVTQANGYISSETSHKNDYRSSVTLTARIPSEKFDPFISQVTSGVESFDRNEIRVKDVTEEFLDLSARLKTKKALEQRYIALLDKAKTIKNILEIEREIEKLRSDIESTEGRLRYLNDRVGFSTITFEFYKRHELVAGAEPGWWSKFGESFVDGWENMLSFFLVLTQLWPFFLLALGVIFGIKKWRGKKAKA</sequence>
<feature type="chain" id="PRO_5043358736" description="DUF4349 domain-containing protein" evidence="3">
    <location>
        <begin position="25"/>
        <end position="285"/>
    </location>
</feature>
<evidence type="ECO:0000256" key="3">
    <source>
        <dbReference type="SAM" id="SignalP"/>
    </source>
</evidence>
<keyword evidence="2" id="KW-1133">Transmembrane helix</keyword>
<dbReference type="AlphaFoldDB" id="A0AAU9D520"/>
<keyword evidence="6" id="KW-1185">Reference proteome</keyword>
<keyword evidence="1" id="KW-0175">Coiled coil</keyword>
<reference evidence="5 6" key="1">
    <citation type="submission" date="2021-12" db="EMBL/GenBank/DDBJ databases">
        <title>Genome sequencing of bacteria with rrn-lacking chromosome and rrn-plasmid.</title>
        <authorList>
            <person name="Anda M."/>
            <person name="Iwasaki W."/>
        </authorList>
    </citation>
    <scope>NUCLEOTIDE SEQUENCE [LARGE SCALE GENOMIC DNA]</scope>
    <source>
        <strain evidence="5 6">DSM 100852</strain>
    </source>
</reference>
<dbReference type="EMBL" id="AP025314">
    <property type="protein sequence ID" value="BDD11093.1"/>
    <property type="molecule type" value="Genomic_DNA"/>
</dbReference>